<evidence type="ECO:0000313" key="3">
    <source>
        <dbReference type="Proteomes" id="UP000323000"/>
    </source>
</evidence>
<dbReference type="EMBL" id="VAHF01000012">
    <property type="protein sequence ID" value="TXG49088.1"/>
    <property type="molecule type" value="Genomic_DNA"/>
</dbReference>
<sequence length="121" mass="13955">MVAETSWVEWRRTVFATAAHEVVYMLQCSENVQELKPVTFSSLSLLQNSAQSHVFFFFEFAAKPLGVTWKKIAKSMGMWDSVREFARMYDGRMMMIIFTPLAFLSRFPFISNLDLPVSSPL</sequence>
<proteinExistence type="predicted"/>
<dbReference type="AlphaFoldDB" id="A0A5C7GWI4"/>
<feature type="transmembrane region" description="Helical" evidence="1">
    <location>
        <begin position="93"/>
        <end position="111"/>
    </location>
</feature>
<name>A0A5C7GWI4_9ROSI</name>
<keyword evidence="1" id="KW-0472">Membrane</keyword>
<dbReference type="Proteomes" id="UP000323000">
    <property type="component" value="Chromosome 12"/>
</dbReference>
<organism evidence="2 3">
    <name type="scientific">Acer yangbiense</name>
    <dbReference type="NCBI Taxonomy" id="1000413"/>
    <lineage>
        <taxon>Eukaryota</taxon>
        <taxon>Viridiplantae</taxon>
        <taxon>Streptophyta</taxon>
        <taxon>Embryophyta</taxon>
        <taxon>Tracheophyta</taxon>
        <taxon>Spermatophyta</taxon>
        <taxon>Magnoliopsida</taxon>
        <taxon>eudicotyledons</taxon>
        <taxon>Gunneridae</taxon>
        <taxon>Pentapetalae</taxon>
        <taxon>rosids</taxon>
        <taxon>malvids</taxon>
        <taxon>Sapindales</taxon>
        <taxon>Sapindaceae</taxon>
        <taxon>Hippocastanoideae</taxon>
        <taxon>Acereae</taxon>
        <taxon>Acer</taxon>
    </lineage>
</organism>
<gene>
    <name evidence="2" type="ORF">EZV62_024963</name>
</gene>
<evidence type="ECO:0000256" key="1">
    <source>
        <dbReference type="SAM" id="Phobius"/>
    </source>
</evidence>
<reference evidence="3" key="1">
    <citation type="journal article" date="2019" name="Gigascience">
        <title>De novo genome assembly of the endangered Acer yangbiense, a plant species with extremely small populations endemic to Yunnan Province, China.</title>
        <authorList>
            <person name="Yang J."/>
            <person name="Wariss H.M."/>
            <person name="Tao L."/>
            <person name="Zhang R."/>
            <person name="Yun Q."/>
            <person name="Hollingsworth P."/>
            <person name="Dao Z."/>
            <person name="Luo G."/>
            <person name="Guo H."/>
            <person name="Ma Y."/>
            <person name="Sun W."/>
        </authorList>
    </citation>
    <scope>NUCLEOTIDE SEQUENCE [LARGE SCALE GENOMIC DNA]</scope>
    <source>
        <strain evidence="3">cv. Malutang</strain>
    </source>
</reference>
<keyword evidence="1" id="KW-1133">Transmembrane helix</keyword>
<evidence type="ECO:0000313" key="2">
    <source>
        <dbReference type="EMBL" id="TXG49088.1"/>
    </source>
</evidence>
<comment type="caution">
    <text evidence="2">The sequence shown here is derived from an EMBL/GenBank/DDBJ whole genome shotgun (WGS) entry which is preliminary data.</text>
</comment>
<keyword evidence="3" id="KW-1185">Reference proteome</keyword>
<keyword evidence="1" id="KW-0812">Transmembrane</keyword>
<accession>A0A5C7GWI4</accession>
<dbReference type="OrthoDB" id="1880850at2759"/>
<protein>
    <submittedName>
        <fullName evidence="2">Uncharacterized protein</fullName>
    </submittedName>
</protein>